<name>A0ABD3M1R2_9STRA</name>
<feature type="compositionally biased region" description="Low complexity" evidence="1">
    <location>
        <begin position="56"/>
        <end position="71"/>
    </location>
</feature>
<proteinExistence type="predicted"/>
<reference evidence="2 3" key="1">
    <citation type="submission" date="2024-10" db="EMBL/GenBank/DDBJ databases">
        <title>Updated reference genomes for cyclostephanoid diatoms.</title>
        <authorList>
            <person name="Roberts W.R."/>
            <person name="Alverson A.J."/>
        </authorList>
    </citation>
    <scope>NUCLEOTIDE SEQUENCE [LARGE SCALE GENOMIC DNA]</scope>
    <source>
        <strain evidence="2 3">AJA232-27</strain>
    </source>
</reference>
<dbReference type="Proteomes" id="UP001530293">
    <property type="component" value="Unassembled WGS sequence"/>
</dbReference>
<evidence type="ECO:0000256" key="1">
    <source>
        <dbReference type="SAM" id="MobiDB-lite"/>
    </source>
</evidence>
<dbReference type="CDD" id="cd06262">
    <property type="entry name" value="metallo-hydrolase-like_MBL-fold"/>
    <property type="match status" value="1"/>
</dbReference>
<sequence>MPTLSWQAHSPDKHHRAYRLVENRYCFEMCTTALLAENNDDTSREDPNAQPELKDQSQSSSKKKSGAVQSKNRPTGNEDQDGQNYAYNIPKTGFSLADQLENKSSENRERFETILTPVLLDFNDGNDVEIQYDQDGFPMKVQKVHNDQEDNSVSHQGVARIDTFSTFGSIGEEPLRWLVSLGTNERTGNEVESYAMIDLPPYSDRLADDIRAFMDPMHNATDPGSSELKGRLSVILITNQQCIHYDSSPAVYVTRKSDLKKWKNAFPDAQVVMHRLDIPRECREEITQTLDGYGPWGWDEVGDGIDVRDVSIVENRGMFVETGRPLKIEEWDDDTKTKVLNLGDLPPDDQAEDDADIDSGIGGVDNDNSLYSPEAIREREEKYRLLAVYTPGHSFGSVTYIFPQRGICCSGYTLPLESSGSTLLEDDYGDADDESVLAMSSNSIPRQQGPRLDYQGYLATSASRPRQMSSALSLINDYIDRFRVVLPARGDVVVLDTDTMTRKRELLESVGLYQKIGNIYSRLGIVE</sequence>
<feature type="compositionally biased region" description="Polar residues" evidence="1">
    <location>
        <begin position="72"/>
        <end position="86"/>
    </location>
</feature>
<evidence type="ECO:0000313" key="2">
    <source>
        <dbReference type="EMBL" id="KAL3757974.1"/>
    </source>
</evidence>
<accession>A0ABD3M1R2</accession>
<feature type="compositionally biased region" description="Basic and acidic residues" evidence="1">
    <location>
        <begin position="41"/>
        <end position="55"/>
    </location>
</feature>
<evidence type="ECO:0000313" key="3">
    <source>
        <dbReference type="Proteomes" id="UP001530293"/>
    </source>
</evidence>
<protein>
    <submittedName>
        <fullName evidence="2">Uncharacterized protein</fullName>
    </submittedName>
</protein>
<comment type="caution">
    <text evidence="2">The sequence shown here is derived from an EMBL/GenBank/DDBJ whole genome shotgun (WGS) entry which is preliminary data.</text>
</comment>
<dbReference type="AlphaFoldDB" id="A0ABD3M1R2"/>
<feature type="compositionally biased region" description="Acidic residues" evidence="1">
    <location>
        <begin position="346"/>
        <end position="357"/>
    </location>
</feature>
<feature type="region of interest" description="Disordered" evidence="1">
    <location>
        <begin position="342"/>
        <end position="371"/>
    </location>
</feature>
<organism evidence="2 3">
    <name type="scientific">Discostella pseudostelligera</name>
    <dbReference type="NCBI Taxonomy" id="259834"/>
    <lineage>
        <taxon>Eukaryota</taxon>
        <taxon>Sar</taxon>
        <taxon>Stramenopiles</taxon>
        <taxon>Ochrophyta</taxon>
        <taxon>Bacillariophyta</taxon>
        <taxon>Coscinodiscophyceae</taxon>
        <taxon>Thalassiosirophycidae</taxon>
        <taxon>Stephanodiscales</taxon>
        <taxon>Stephanodiscaceae</taxon>
        <taxon>Discostella</taxon>
    </lineage>
</organism>
<dbReference type="Gene3D" id="3.60.15.10">
    <property type="entry name" value="Ribonuclease Z/Hydroxyacylglutathione hydrolase-like"/>
    <property type="match status" value="1"/>
</dbReference>
<dbReference type="EMBL" id="JALLBG020000245">
    <property type="protein sequence ID" value="KAL3757974.1"/>
    <property type="molecule type" value="Genomic_DNA"/>
</dbReference>
<gene>
    <name evidence="2" type="ORF">ACHAWU_006032</name>
</gene>
<dbReference type="InterPro" id="IPR036866">
    <property type="entry name" value="RibonucZ/Hydroxyglut_hydro"/>
</dbReference>
<feature type="region of interest" description="Disordered" evidence="1">
    <location>
        <begin position="38"/>
        <end position="88"/>
    </location>
</feature>
<keyword evidence="3" id="KW-1185">Reference proteome</keyword>